<dbReference type="FunFam" id="1.10.10.10:FF:000322">
    <property type="entry name" value="Probable disease resistance protein At1g63360"/>
    <property type="match status" value="1"/>
</dbReference>
<dbReference type="Pfam" id="PF23559">
    <property type="entry name" value="WHD_DRP"/>
    <property type="match status" value="1"/>
</dbReference>
<dbReference type="SUPFAM" id="SSF52540">
    <property type="entry name" value="P-loop containing nucleoside triphosphate hydrolases"/>
    <property type="match status" value="1"/>
</dbReference>
<reference evidence="12" key="1">
    <citation type="submission" date="2023-03" db="EMBL/GenBank/DDBJ databases">
        <authorList>
            <person name="Julca I."/>
        </authorList>
    </citation>
    <scope>NUCLEOTIDE SEQUENCE</scope>
</reference>
<evidence type="ECO:0000256" key="2">
    <source>
        <dbReference type="ARBA" id="ARBA00022614"/>
    </source>
</evidence>
<dbReference type="InterPro" id="IPR027417">
    <property type="entry name" value="P-loop_NTPase"/>
</dbReference>
<feature type="domain" description="Disease resistance protein winged helix" evidence="10">
    <location>
        <begin position="423"/>
        <end position="493"/>
    </location>
</feature>
<dbReference type="Gene3D" id="3.40.50.300">
    <property type="entry name" value="P-loop containing nucleotide triphosphate hydrolases"/>
    <property type="match status" value="1"/>
</dbReference>
<dbReference type="Gene3D" id="3.80.10.10">
    <property type="entry name" value="Ribonuclease Inhibitor"/>
    <property type="match status" value="1"/>
</dbReference>
<dbReference type="Gene3D" id="1.10.8.430">
    <property type="entry name" value="Helical domain of apoptotic protease-activating factors"/>
    <property type="match status" value="1"/>
</dbReference>
<dbReference type="Gene3D" id="1.10.10.10">
    <property type="entry name" value="Winged helix-like DNA-binding domain superfamily/Winged helix DNA-binding domain"/>
    <property type="match status" value="1"/>
</dbReference>
<feature type="domain" description="Disease resistance R13L4/SHOC-2-like LRR" evidence="11">
    <location>
        <begin position="559"/>
        <end position="863"/>
    </location>
</feature>
<accession>A0AAV1EGV4</accession>
<dbReference type="InterPro" id="IPR042197">
    <property type="entry name" value="Apaf_helical"/>
</dbReference>
<proteinExistence type="inferred from homology"/>
<dbReference type="GO" id="GO:0098542">
    <property type="term" value="P:defense response to other organism"/>
    <property type="evidence" value="ECO:0007669"/>
    <property type="project" value="TreeGrafter"/>
</dbReference>
<evidence type="ECO:0000259" key="9">
    <source>
        <dbReference type="Pfam" id="PF18052"/>
    </source>
</evidence>
<dbReference type="PRINTS" id="PR00364">
    <property type="entry name" value="DISEASERSIST"/>
</dbReference>
<evidence type="ECO:0000256" key="3">
    <source>
        <dbReference type="ARBA" id="ARBA00022737"/>
    </source>
</evidence>
<sequence length="894" mass="102030">MAVPDAAVSFLLENVSQILTYNYHLIADVKENIEKLEGNLKLLKSAMVDFSKYNDDMEYVKQIIKDIKSILWEAEDAIDNYLAQAAIQKFRKGVIKFYHQFTDYPKVLRDIGKCIEEIGERVEKITADRVRDGIEALNFGAINNLNRTAKSAEGSRVEEDQVIIGFDGAAEKVEELLVKGPETLEIVSIVGMLGLGKTTLAKMVFKDPDVDYEFMTRVFVYVSEEYQKKEVLLKILGSFTKINDEVSGMDEVRLENHLRQQLEGKSYLIVLDDVWEPTHWDDFKFAFPKNNKRCRVLITTRREDVARHANPTNPDSVYKLDFLNFEHSRELLRWRVFYKNECPPALEEYEIKIVEKCDGLPLALVVIAGILVNHPDRTDWWRHVSNSVRDYIAKDATQATKVIDLMYKHLPNHLKTCFLYLGVFREDFEIPVWKLVRLWISEGLIPQEGDLDLEITAEQYLDELVYRNVVMVGQRRSNDKIKTCRMHDTLREFCKKEATEENLFQEIKTDNLDMKLDQCRRICINNVQISNFLSPTTSGKSVRSFLTCPKEDMAADLKLVSNISKAFKLLRVLEIPSLISPRFSPDLCGLVLLKYIAIQIIGGIIPAVFSQLLNLQTLIVKTSSPTLEIKADIWKLSQFRHLHTNASASFPPPSSSDKTKGKEGAPPLPKNVQTLCTISPESCNREVFAQTPKLKKLGICGSLSKLFQASSKANLFEYLRTLEYLENLKLLNDDDMSSKLYSLPPKKSFPPHLTRLTLSHTFLGWDEMSVIGELDELEVLKLKEFAFQGTKWEPNKGGFKSLKHLFIGRTDLVVWQASVDHFPKLKSLELNGCDKLQSFPHGLADIPSLQSVVLHCTNTNVANSARKLQVLKLKQANKGNKSTNFKLSVYPPEH</sequence>
<dbReference type="PANTHER" id="PTHR23155">
    <property type="entry name" value="DISEASE RESISTANCE PROTEIN RP"/>
    <property type="match status" value="1"/>
</dbReference>
<dbReference type="GO" id="GO:0051607">
    <property type="term" value="P:defense response to virus"/>
    <property type="evidence" value="ECO:0007669"/>
    <property type="project" value="UniProtKB-ARBA"/>
</dbReference>
<keyword evidence="6" id="KW-0067">ATP-binding</keyword>
<evidence type="ECO:0000259" key="11">
    <source>
        <dbReference type="Pfam" id="PF23598"/>
    </source>
</evidence>
<dbReference type="CDD" id="cd14798">
    <property type="entry name" value="RX-CC_like"/>
    <property type="match status" value="1"/>
</dbReference>
<evidence type="ECO:0000313" key="12">
    <source>
        <dbReference type="EMBL" id="CAI9118924.1"/>
    </source>
</evidence>
<dbReference type="InterPro" id="IPR038005">
    <property type="entry name" value="RX-like_CC"/>
</dbReference>
<dbReference type="InterPro" id="IPR055414">
    <property type="entry name" value="LRR_R13L4/SHOC2-like"/>
</dbReference>
<keyword evidence="4" id="KW-0547">Nucleotide-binding</keyword>
<dbReference type="InterPro" id="IPR002182">
    <property type="entry name" value="NB-ARC"/>
</dbReference>
<protein>
    <submittedName>
        <fullName evidence="12">OLC1v1020551C1</fullName>
    </submittedName>
</protein>
<dbReference type="AlphaFoldDB" id="A0AAV1EGV4"/>
<dbReference type="GO" id="GO:0005524">
    <property type="term" value="F:ATP binding"/>
    <property type="evidence" value="ECO:0007669"/>
    <property type="project" value="UniProtKB-KW"/>
</dbReference>
<dbReference type="EMBL" id="OX459126">
    <property type="protein sequence ID" value="CAI9118924.1"/>
    <property type="molecule type" value="Genomic_DNA"/>
</dbReference>
<evidence type="ECO:0000259" key="8">
    <source>
        <dbReference type="Pfam" id="PF00931"/>
    </source>
</evidence>
<evidence type="ECO:0000256" key="6">
    <source>
        <dbReference type="ARBA" id="ARBA00022840"/>
    </source>
</evidence>
<name>A0AAV1EGV4_OLDCO</name>
<gene>
    <name evidence="12" type="ORF">OLC1_LOCUS24691</name>
</gene>
<dbReference type="PANTHER" id="PTHR23155:SF1193">
    <property type="entry name" value="DISEASE RESISTANCE PROTEIN RPP13-RELATED"/>
    <property type="match status" value="1"/>
</dbReference>
<evidence type="ECO:0000259" key="10">
    <source>
        <dbReference type="Pfam" id="PF23559"/>
    </source>
</evidence>
<dbReference type="Pfam" id="PF18052">
    <property type="entry name" value="Rx_N"/>
    <property type="match status" value="1"/>
</dbReference>
<keyword evidence="13" id="KW-1185">Reference proteome</keyword>
<feature type="domain" description="NB-ARC" evidence="8">
    <location>
        <begin position="169"/>
        <end position="340"/>
    </location>
</feature>
<dbReference type="InterPro" id="IPR058922">
    <property type="entry name" value="WHD_DRP"/>
</dbReference>
<dbReference type="InterPro" id="IPR032675">
    <property type="entry name" value="LRR_dom_sf"/>
</dbReference>
<keyword evidence="3" id="KW-0677">Repeat</keyword>
<evidence type="ECO:0000256" key="1">
    <source>
        <dbReference type="ARBA" id="ARBA00008894"/>
    </source>
</evidence>
<organism evidence="12 13">
    <name type="scientific">Oldenlandia corymbosa var. corymbosa</name>
    <dbReference type="NCBI Taxonomy" id="529605"/>
    <lineage>
        <taxon>Eukaryota</taxon>
        <taxon>Viridiplantae</taxon>
        <taxon>Streptophyta</taxon>
        <taxon>Embryophyta</taxon>
        <taxon>Tracheophyta</taxon>
        <taxon>Spermatophyta</taxon>
        <taxon>Magnoliopsida</taxon>
        <taxon>eudicotyledons</taxon>
        <taxon>Gunneridae</taxon>
        <taxon>Pentapetalae</taxon>
        <taxon>asterids</taxon>
        <taxon>lamiids</taxon>
        <taxon>Gentianales</taxon>
        <taxon>Rubiaceae</taxon>
        <taxon>Rubioideae</taxon>
        <taxon>Spermacoceae</taxon>
        <taxon>Hedyotis-Oldenlandia complex</taxon>
        <taxon>Oldenlandia</taxon>
    </lineage>
</organism>
<dbReference type="Proteomes" id="UP001161247">
    <property type="component" value="Chromosome 9"/>
</dbReference>
<dbReference type="SUPFAM" id="SSF52058">
    <property type="entry name" value="L domain-like"/>
    <property type="match status" value="1"/>
</dbReference>
<evidence type="ECO:0000256" key="4">
    <source>
        <dbReference type="ARBA" id="ARBA00022741"/>
    </source>
</evidence>
<dbReference type="FunFam" id="3.40.50.300:FF:001091">
    <property type="entry name" value="Probable disease resistance protein At1g61300"/>
    <property type="match status" value="1"/>
</dbReference>
<dbReference type="InterPro" id="IPR044974">
    <property type="entry name" value="Disease_R_plants"/>
</dbReference>
<dbReference type="InterPro" id="IPR041118">
    <property type="entry name" value="Rx_N"/>
</dbReference>
<keyword evidence="2" id="KW-0433">Leucine-rich repeat</keyword>
<comment type="similarity">
    <text evidence="1">Belongs to the disease resistance NB-LRR family.</text>
</comment>
<evidence type="ECO:0000256" key="5">
    <source>
        <dbReference type="ARBA" id="ARBA00022821"/>
    </source>
</evidence>
<dbReference type="InterPro" id="IPR036388">
    <property type="entry name" value="WH-like_DNA-bd_sf"/>
</dbReference>
<keyword evidence="5" id="KW-0611">Plant defense</keyword>
<feature type="domain" description="Disease resistance N-terminal" evidence="9">
    <location>
        <begin position="7"/>
        <end position="97"/>
    </location>
</feature>
<evidence type="ECO:0000313" key="13">
    <source>
        <dbReference type="Proteomes" id="UP001161247"/>
    </source>
</evidence>
<dbReference type="GO" id="GO:0043531">
    <property type="term" value="F:ADP binding"/>
    <property type="evidence" value="ECO:0007669"/>
    <property type="project" value="InterPro"/>
</dbReference>
<dbReference type="Gene3D" id="1.20.5.4130">
    <property type="match status" value="1"/>
</dbReference>
<feature type="region of interest" description="Disordered" evidence="7">
    <location>
        <begin position="645"/>
        <end position="668"/>
    </location>
</feature>
<dbReference type="Pfam" id="PF00931">
    <property type="entry name" value="NB-ARC"/>
    <property type="match status" value="1"/>
</dbReference>
<dbReference type="Pfam" id="PF23598">
    <property type="entry name" value="LRR_14"/>
    <property type="match status" value="1"/>
</dbReference>
<evidence type="ECO:0000256" key="7">
    <source>
        <dbReference type="SAM" id="MobiDB-lite"/>
    </source>
</evidence>